<keyword evidence="5" id="KW-0067">ATP-binding</keyword>
<evidence type="ECO:0000256" key="4">
    <source>
        <dbReference type="ARBA" id="ARBA00022777"/>
    </source>
</evidence>
<evidence type="ECO:0000313" key="9">
    <source>
        <dbReference type="EMBL" id="OLP46473.1"/>
    </source>
</evidence>
<evidence type="ECO:0000256" key="3">
    <source>
        <dbReference type="ARBA" id="ARBA00022741"/>
    </source>
</evidence>
<keyword evidence="2" id="KW-0808">Transferase</keyword>
<keyword evidence="4" id="KW-0418">Kinase</keyword>
<dbReference type="SUPFAM" id="SSF142764">
    <property type="entry name" value="YgbK-like"/>
    <property type="match status" value="1"/>
</dbReference>
<proteinExistence type="inferred from homology"/>
<reference evidence="9 10" key="1">
    <citation type="submission" date="2016-09" db="EMBL/GenBank/DDBJ databases">
        <title>Rhizobium oryziradicis sp. nov., isolated from the root of rice.</title>
        <authorList>
            <person name="Zhao J."/>
            <person name="Zhang X."/>
        </authorList>
    </citation>
    <scope>NUCLEOTIDE SEQUENCE [LARGE SCALE GENOMIC DNA]</scope>
    <source>
        <strain evidence="9 10">N19</strain>
    </source>
</reference>
<dbReference type="Gene3D" id="3.40.980.20">
    <property type="entry name" value="Four-carbon acid sugar kinase, nucleotide binding domain"/>
    <property type="match status" value="1"/>
</dbReference>
<dbReference type="RefSeq" id="WP_075638100.1">
    <property type="nucleotide sequence ID" value="NZ_MKIM01000021.1"/>
</dbReference>
<sequence length="343" mass="34966">MLAIFADDLTGALDSAAPFAARGLHTEVALDADGIGLALALQPAVVSINLGSRDGKPEAAADATRSALSQLPAGTQVLKKIDSRLKGHIAIELAAIPFHHALVAPAIPEFGRIVASGTVTGFGVDTPIAIAEKLSARAKDCTIPDIATEAEMRDALERAFTAGVDLLVGARGLADALARRMTGDAAPKLASIPKGRALFVIGSRDPITVAQIDALKRLCEVDDRLAPNGQLTDAEPNAQSLTLVRAVQGQGVCSGQEAAACLAASVVPAMTHAASTLLLSGGSTAEAVLSRMGISRFRLLGECLPGLGLAYVDGQCIIAKSGGFGQPDTLVKIAAATGDEMGR</sequence>
<gene>
    <name evidence="9" type="ORF">BJF95_04505</name>
</gene>
<comment type="similarity">
    <text evidence="1">Belongs to the four-carbon acid sugar kinase family.</text>
</comment>
<evidence type="ECO:0000259" key="8">
    <source>
        <dbReference type="Pfam" id="PF17042"/>
    </source>
</evidence>
<dbReference type="InterPro" id="IPR042213">
    <property type="entry name" value="NBD_C_sf"/>
</dbReference>
<dbReference type="InterPro" id="IPR031475">
    <property type="entry name" value="NBD_C"/>
</dbReference>
<dbReference type="GO" id="GO:0005524">
    <property type="term" value="F:ATP binding"/>
    <property type="evidence" value="ECO:0007669"/>
    <property type="project" value="UniProtKB-KW"/>
</dbReference>
<dbReference type="OrthoDB" id="9778478at2"/>
<dbReference type="EMBL" id="MKIM01000021">
    <property type="protein sequence ID" value="OLP46473.1"/>
    <property type="molecule type" value="Genomic_DNA"/>
</dbReference>
<evidence type="ECO:0000313" key="10">
    <source>
        <dbReference type="Proteomes" id="UP000186894"/>
    </source>
</evidence>
<dbReference type="Proteomes" id="UP000186894">
    <property type="component" value="Unassembled WGS sequence"/>
</dbReference>
<dbReference type="GO" id="GO:0016301">
    <property type="term" value="F:kinase activity"/>
    <property type="evidence" value="ECO:0007669"/>
    <property type="project" value="UniProtKB-KW"/>
</dbReference>
<evidence type="ECO:0000256" key="1">
    <source>
        <dbReference type="ARBA" id="ARBA00005715"/>
    </source>
</evidence>
<feature type="domain" description="Four-carbon acid sugar kinase N-terminal" evidence="7">
    <location>
        <begin position="2"/>
        <end position="119"/>
    </location>
</feature>
<keyword evidence="6" id="KW-0119">Carbohydrate metabolism</keyword>
<keyword evidence="10" id="KW-1185">Reference proteome</keyword>
<dbReference type="Gene3D" id="3.40.50.10840">
    <property type="entry name" value="Putative sugar-binding, N-terminal domain"/>
    <property type="match status" value="1"/>
</dbReference>
<comment type="caution">
    <text evidence="9">The sequence shown here is derived from an EMBL/GenBank/DDBJ whole genome shotgun (WGS) entry which is preliminary data.</text>
</comment>
<dbReference type="InterPro" id="IPR037051">
    <property type="entry name" value="4-carb_acid_sugar_kinase_N_sf"/>
</dbReference>
<organism evidence="9 10">
    <name type="scientific">Rhizobium oryziradicis</name>
    <dbReference type="NCBI Taxonomy" id="1867956"/>
    <lineage>
        <taxon>Bacteria</taxon>
        <taxon>Pseudomonadati</taxon>
        <taxon>Pseudomonadota</taxon>
        <taxon>Alphaproteobacteria</taxon>
        <taxon>Hyphomicrobiales</taxon>
        <taxon>Rhizobiaceae</taxon>
        <taxon>Rhizobium/Agrobacterium group</taxon>
        <taxon>Rhizobium</taxon>
    </lineage>
</organism>
<dbReference type="InterPro" id="IPR010737">
    <property type="entry name" value="4-carb_acid_sugar_kinase_N"/>
</dbReference>
<evidence type="ECO:0000256" key="5">
    <source>
        <dbReference type="ARBA" id="ARBA00022840"/>
    </source>
</evidence>
<accession>A0A1Q8ZWM5</accession>
<evidence type="ECO:0000259" key="7">
    <source>
        <dbReference type="Pfam" id="PF07005"/>
    </source>
</evidence>
<dbReference type="Pfam" id="PF17042">
    <property type="entry name" value="NBD_C"/>
    <property type="match status" value="1"/>
</dbReference>
<protein>
    <submittedName>
        <fullName evidence="9">Hrp-dependent type III effector protein</fullName>
    </submittedName>
</protein>
<name>A0A1Q8ZWM5_9HYPH</name>
<feature type="domain" description="Four-carbon acid sugar kinase nucleotide binding" evidence="8">
    <location>
        <begin position="250"/>
        <end position="330"/>
    </location>
</feature>
<evidence type="ECO:0000256" key="6">
    <source>
        <dbReference type="ARBA" id="ARBA00023277"/>
    </source>
</evidence>
<dbReference type="AlphaFoldDB" id="A0A1Q8ZWM5"/>
<evidence type="ECO:0000256" key="2">
    <source>
        <dbReference type="ARBA" id="ARBA00022679"/>
    </source>
</evidence>
<keyword evidence="3" id="KW-0547">Nucleotide-binding</keyword>
<dbReference type="Pfam" id="PF07005">
    <property type="entry name" value="SBD_N"/>
    <property type="match status" value="1"/>
</dbReference>
<dbReference type="STRING" id="1867956.BJF95_04505"/>